<evidence type="ECO:0000256" key="2">
    <source>
        <dbReference type="HAMAP-Rule" id="MF_01074"/>
    </source>
</evidence>
<dbReference type="GO" id="GO:0016151">
    <property type="term" value="F:nickel cation binding"/>
    <property type="evidence" value="ECO:0007669"/>
    <property type="project" value="UniProtKB-UniRule"/>
</dbReference>
<feature type="region of interest" description="Disordered" evidence="3">
    <location>
        <begin position="339"/>
        <end position="372"/>
    </location>
</feature>
<dbReference type="EMBL" id="CABWIC010000011">
    <property type="protein sequence ID" value="VWL97765.1"/>
    <property type="molecule type" value="Genomic_DNA"/>
</dbReference>
<accession>A0A5K1J484</accession>
<dbReference type="Proteomes" id="UP000405524">
    <property type="component" value="Unassembled WGS sequence"/>
</dbReference>
<dbReference type="InterPro" id="IPR002822">
    <property type="entry name" value="Ni_insertion"/>
</dbReference>
<name>A0A5K1J484_9ACTN</name>
<keyword evidence="2" id="KW-0456">Lyase</keyword>
<proteinExistence type="inferred from homology"/>
<dbReference type="AlphaFoldDB" id="A0A5K1J484"/>
<keyword evidence="1 2" id="KW-0533">Nickel</keyword>
<comment type="similarity">
    <text evidence="2">Belongs to the LarC family.</text>
</comment>
<dbReference type="Gene3D" id="3.30.70.1380">
    <property type="entry name" value="Transcriptional regulatory protein pf0864 domain like"/>
    <property type="match status" value="1"/>
</dbReference>
<evidence type="ECO:0000256" key="3">
    <source>
        <dbReference type="SAM" id="MobiDB-lite"/>
    </source>
</evidence>
<evidence type="ECO:0000256" key="1">
    <source>
        <dbReference type="ARBA" id="ARBA00022596"/>
    </source>
</evidence>
<dbReference type="GO" id="GO:0016829">
    <property type="term" value="F:lyase activity"/>
    <property type="evidence" value="ECO:0007669"/>
    <property type="project" value="UniProtKB-UniRule"/>
</dbReference>
<dbReference type="PANTHER" id="PTHR36566:SF1">
    <property type="entry name" value="PYRIDINIUM-3,5-BISTHIOCARBOXYLIC ACID MONONUCLEOTIDE NICKEL INSERTION PROTEIN"/>
    <property type="match status" value="1"/>
</dbReference>
<evidence type="ECO:0000313" key="4">
    <source>
        <dbReference type="EMBL" id="VWL97765.1"/>
    </source>
</evidence>
<dbReference type="GO" id="GO:0051604">
    <property type="term" value="P:protein maturation"/>
    <property type="evidence" value="ECO:0007669"/>
    <property type="project" value="UniProtKB-UniRule"/>
</dbReference>
<dbReference type="Gene3D" id="3.10.20.300">
    <property type="entry name" value="mk0293 like domain"/>
    <property type="match status" value="1"/>
</dbReference>
<dbReference type="RefSeq" id="WP_193221199.1">
    <property type="nucleotide sequence ID" value="NZ_CABWIC010000011.1"/>
</dbReference>
<feature type="compositionally biased region" description="Basic residues" evidence="3">
    <location>
        <begin position="134"/>
        <end position="152"/>
    </location>
</feature>
<dbReference type="EC" id="4.99.1.12" evidence="2"/>
<sequence>MLNEKGMSSSADGTAGNDAGRGRTLWLDCQAGVAGDMLVAALIDAAEDSEAAERAVRTTLAALPVEGFSLEVGRVSKAGISCLDFNVVLDEAHENHDHDMAYLHGHEHACEGDHGHIHGRESGCGHDHCNGHHHEGHHHHAGHTHDHAHHHDHAGGGAHDHAHRNLADILAIIEAAPLAPGAAAFARRAFGILAEAEAEAHGLPVEQVHFHEVGAVDSIADIVAAAVLVDLIGIERAIVPVLVEGRGTVRCQHGVMPVPVPATVGVCRAHGLPLAPCEVEGELVTPTGAALVAALNPEFVLPERYVVASVGLGAGKRAYERPSILRAMLIEPLSGPAPTFHRGRRGAAGEDALADPLPSSRPAPLSSETQPPTTVCKLECDLDDMTPEQMAYAAVRLSEAGAREVHWVPIVAKKGRPAYELQVLCEAQEAAAIEAVVFRETSTLGIRRCIMDRTVLPRRLEVRDTAFGPISVKIAVLPDGTERATPEYEDCAAAARAAGVPLTAVMDAVRASL</sequence>
<protein>
    <recommendedName>
        <fullName evidence="2">Pyridinium-3,5-bisthiocarboxylic acid mononucleotide nickel insertion protein</fullName>
        <shortName evidence="2">P2TMN nickel insertion protein</shortName>
        <ecNumber evidence="2">4.99.1.12</ecNumber>
    </recommendedName>
    <alternativeName>
        <fullName evidence="2">Nickel-pincer cofactor biosynthesis protein LarC</fullName>
    </alternativeName>
</protein>
<dbReference type="PANTHER" id="PTHR36566">
    <property type="entry name" value="NICKEL INSERTION PROTEIN-RELATED"/>
    <property type="match status" value="1"/>
</dbReference>
<organism evidence="4 5">
    <name type="scientific">Collinsella intestinalis</name>
    <dbReference type="NCBI Taxonomy" id="147207"/>
    <lineage>
        <taxon>Bacteria</taxon>
        <taxon>Bacillati</taxon>
        <taxon>Actinomycetota</taxon>
        <taxon>Coriobacteriia</taxon>
        <taxon>Coriobacteriales</taxon>
        <taxon>Coriobacteriaceae</taxon>
        <taxon>Collinsella</taxon>
    </lineage>
</organism>
<comment type="function">
    <text evidence="2">Involved in the biosynthesis of a nickel-pincer cofactor ((SCS)Ni(II) pincer complex). Binds Ni(2+), and functions in nickel delivery to pyridinium-3,5-bisthiocarboxylic acid mononucleotide (P2TMN), to form the mature cofactor. Is thus probably required for the activation of nickel-pincer cofactor-dependent enzymes.</text>
</comment>
<feature type="region of interest" description="Disordered" evidence="3">
    <location>
        <begin position="133"/>
        <end position="160"/>
    </location>
</feature>
<gene>
    <name evidence="2" type="primary">larC</name>
    <name evidence="4" type="ORF">JKKLCJKK_00925</name>
</gene>
<dbReference type="Pfam" id="PF01969">
    <property type="entry name" value="Ni_insertion"/>
    <property type="match status" value="1"/>
</dbReference>
<reference evidence="4 5" key="1">
    <citation type="submission" date="2019-10" db="EMBL/GenBank/DDBJ databases">
        <authorList>
            <person name="Wolf R A."/>
        </authorList>
    </citation>
    <scope>NUCLEOTIDE SEQUENCE [LARGE SCALE GENOMIC DNA]</scope>
    <source>
        <strain evidence="4">Collinsella_intestinalis_DSM_13632</strain>
    </source>
</reference>
<feature type="compositionally biased region" description="Low complexity" evidence="3">
    <location>
        <begin position="354"/>
        <end position="367"/>
    </location>
</feature>
<dbReference type="GeneID" id="77465910"/>
<comment type="catalytic activity">
    <reaction evidence="2">
        <text>Ni(II)-pyridinium-3,5-bisthiocarboxylate mononucleotide = pyridinium-3,5-bisthiocarboxylate mononucleotide + Ni(2+)</text>
        <dbReference type="Rhea" id="RHEA:54784"/>
        <dbReference type="ChEBI" id="CHEBI:49786"/>
        <dbReference type="ChEBI" id="CHEBI:137372"/>
        <dbReference type="ChEBI" id="CHEBI:137373"/>
        <dbReference type="EC" id="4.99.1.12"/>
    </reaction>
</comment>
<evidence type="ECO:0000313" key="5">
    <source>
        <dbReference type="Proteomes" id="UP000405524"/>
    </source>
</evidence>
<dbReference type="HAMAP" id="MF_01074">
    <property type="entry name" value="LarC"/>
    <property type="match status" value="1"/>
</dbReference>